<feature type="transmembrane region" description="Helical" evidence="2">
    <location>
        <begin position="304"/>
        <end position="322"/>
    </location>
</feature>
<feature type="transmembrane region" description="Helical" evidence="2">
    <location>
        <begin position="145"/>
        <end position="163"/>
    </location>
</feature>
<proteinExistence type="predicted"/>
<accession>A0ABU0GLU4</accession>
<feature type="transmembrane region" description="Helical" evidence="2">
    <location>
        <begin position="75"/>
        <end position="97"/>
    </location>
</feature>
<dbReference type="EMBL" id="JAUSVM010000001">
    <property type="protein sequence ID" value="MDQ0426329.1"/>
    <property type="molecule type" value="Genomic_DNA"/>
</dbReference>
<feature type="compositionally biased region" description="Pro residues" evidence="1">
    <location>
        <begin position="15"/>
        <end position="32"/>
    </location>
</feature>
<evidence type="ECO:0000313" key="4">
    <source>
        <dbReference type="EMBL" id="MDQ0426329.1"/>
    </source>
</evidence>
<feature type="transmembrane region" description="Helical" evidence="2">
    <location>
        <begin position="329"/>
        <end position="348"/>
    </location>
</feature>
<feature type="transmembrane region" description="Helical" evidence="2">
    <location>
        <begin position="118"/>
        <end position="139"/>
    </location>
</feature>
<organism evidence="4 5">
    <name type="scientific">Cellulomonas iranensis</name>
    <dbReference type="NCBI Taxonomy" id="76862"/>
    <lineage>
        <taxon>Bacteria</taxon>
        <taxon>Bacillati</taxon>
        <taxon>Actinomycetota</taxon>
        <taxon>Actinomycetes</taxon>
        <taxon>Micrococcales</taxon>
        <taxon>Cellulomonadaceae</taxon>
        <taxon>Cellulomonas</taxon>
    </lineage>
</organism>
<keyword evidence="5" id="KW-1185">Reference proteome</keyword>
<feature type="compositionally biased region" description="Pro residues" evidence="1">
    <location>
        <begin position="234"/>
        <end position="246"/>
    </location>
</feature>
<keyword evidence="2" id="KW-0812">Transmembrane</keyword>
<name>A0ABU0GLU4_9CELL</name>
<evidence type="ECO:0000259" key="3">
    <source>
        <dbReference type="Pfam" id="PF04024"/>
    </source>
</evidence>
<feature type="region of interest" description="Disordered" evidence="1">
    <location>
        <begin position="1"/>
        <end position="38"/>
    </location>
</feature>
<keyword evidence="2" id="KW-0472">Membrane</keyword>
<feature type="region of interest" description="Disordered" evidence="1">
    <location>
        <begin position="171"/>
        <end position="273"/>
    </location>
</feature>
<gene>
    <name evidence="4" type="ORF">JO380_002710</name>
</gene>
<feature type="compositionally biased region" description="Pro residues" evidence="1">
    <location>
        <begin position="254"/>
        <end position="263"/>
    </location>
</feature>
<dbReference type="RefSeq" id="WP_070318444.1">
    <property type="nucleotide sequence ID" value="NZ_JAUSVM010000001.1"/>
</dbReference>
<comment type="caution">
    <text evidence="4">The sequence shown here is derived from an EMBL/GenBank/DDBJ whole genome shotgun (WGS) entry which is preliminary data.</text>
</comment>
<reference evidence="4 5" key="1">
    <citation type="submission" date="2023-07" db="EMBL/GenBank/DDBJ databases">
        <title>Sequencing the genomes of 1000 actinobacteria strains.</title>
        <authorList>
            <person name="Klenk H.-P."/>
        </authorList>
    </citation>
    <scope>NUCLEOTIDE SEQUENCE [LARGE SCALE GENOMIC DNA]</scope>
    <source>
        <strain evidence="4 5">DSM 14785</strain>
    </source>
</reference>
<sequence>MDTQTPAGAGTGSPGPTPGTGPQPGATPPAPPSTSSFWSGIRRSGLHRSDDRWVAGVAGGLADRLGVDPLVVRGVLAVSFLLGGFGLVLYGVAWALLPDARDGRILFERLLAGETDGALLGSLVVVVVGLARGDGWWWFWDGGGALAGLLWAVLLVGLLVLVVTSMQRRGRARGPWQPTPPPGGPAASGPAPAYGTPPAATAAPTAGATTPAAAWSARTTTPLPPTGTYGAATPPVPPGPPAPPYGSAPAGGAPVPPPAPPRPPRQRRPGPDATTVATVVGLSVVALGALMLAERTGTFDGPVWLTAGGVFLVLAGLGRISLGFRGRRSGLLGVASVVAALVWVPGALAHQSDDWRGDFPVVWRSDAPAASDVTVTNRKVAANGVSLGFGQSRVDLTGLPITRDTLHVPISIGAGDLTVVVPTDAAVRAEVSAGIGKVSWRLDDDYHERSGIALGEVVFEDAAAEAGTPDLVLEISSGVGEVRIIEEDAA</sequence>
<evidence type="ECO:0000313" key="5">
    <source>
        <dbReference type="Proteomes" id="UP001240250"/>
    </source>
</evidence>
<evidence type="ECO:0000256" key="2">
    <source>
        <dbReference type="SAM" id="Phobius"/>
    </source>
</evidence>
<keyword evidence="2" id="KW-1133">Transmembrane helix</keyword>
<evidence type="ECO:0000256" key="1">
    <source>
        <dbReference type="SAM" id="MobiDB-lite"/>
    </source>
</evidence>
<feature type="compositionally biased region" description="Low complexity" evidence="1">
    <location>
        <begin position="185"/>
        <end position="233"/>
    </location>
</feature>
<feature type="domain" description="Phage shock protein PspC N-terminal" evidence="3">
    <location>
        <begin position="46"/>
        <end position="99"/>
    </location>
</feature>
<dbReference type="InterPro" id="IPR007168">
    <property type="entry name" value="Phageshock_PspC_N"/>
</dbReference>
<dbReference type="Pfam" id="PF04024">
    <property type="entry name" value="PspC"/>
    <property type="match status" value="1"/>
</dbReference>
<protein>
    <submittedName>
        <fullName evidence="4">Phage shock protein PspC (Stress-responsive transcriptional regulator)</fullName>
    </submittedName>
</protein>
<dbReference type="Proteomes" id="UP001240250">
    <property type="component" value="Unassembled WGS sequence"/>
</dbReference>
<feature type="transmembrane region" description="Helical" evidence="2">
    <location>
        <begin position="273"/>
        <end position="292"/>
    </location>
</feature>